<organism evidence="1">
    <name type="scientific">freshwater metagenome</name>
    <dbReference type="NCBI Taxonomy" id="449393"/>
    <lineage>
        <taxon>unclassified sequences</taxon>
        <taxon>metagenomes</taxon>
        <taxon>ecological metagenomes</taxon>
    </lineage>
</organism>
<dbReference type="EMBL" id="CAEZWT010000031">
    <property type="protein sequence ID" value="CAB4669322.1"/>
    <property type="molecule type" value="Genomic_DNA"/>
</dbReference>
<accession>A0A6J6M604</accession>
<gene>
    <name evidence="1" type="ORF">UFOPK2289_01030</name>
    <name evidence="2" type="ORF">UFOPK2822_00310</name>
    <name evidence="3" type="ORF">UFOPK3346_00430</name>
    <name evidence="4" type="ORF">UFOPK3670_00346</name>
    <name evidence="5" type="ORF">UFOPK4308_00106</name>
</gene>
<evidence type="ECO:0000313" key="5">
    <source>
        <dbReference type="EMBL" id="CAB5051720.1"/>
    </source>
</evidence>
<dbReference type="EMBL" id="CAFBMV010000002">
    <property type="protein sequence ID" value="CAB4915719.1"/>
    <property type="molecule type" value="Genomic_DNA"/>
</dbReference>
<reference evidence="1" key="1">
    <citation type="submission" date="2020-05" db="EMBL/GenBank/DDBJ databases">
        <authorList>
            <person name="Chiriac C."/>
            <person name="Salcher M."/>
            <person name="Ghai R."/>
            <person name="Kavagutti S V."/>
        </authorList>
    </citation>
    <scope>NUCLEOTIDE SEQUENCE</scope>
</reference>
<protein>
    <submittedName>
        <fullName evidence="1">Unannotated protein</fullName>
    </submittedName>
</protein>
<evidence type="ECO:0000313" key="3">
    <source>
        <dbReference type="EMBL" id="CAB4860414.1"/>
    </source>
</evidence>
<evidence type="ECO:0000313" key="4">
    <source>
        <dbReference type="EMBL" id="CAB4915719.1"/>
    </source>
</evidence>
<sequence length="216" mass="23465">MSNFRRKTLAFILLLAFLYQGPATALVTMKATKVQIVKTGTRHDPETGYYVYARFRIPAIKANQNYTCTFVAWTKAKKKVIAWESKATGFAPRPNSEYEGFTNIKPVQVPWIKSVSVYCSLAQVSGTTVLPPVMIDPLITSEATVHLGNSVVFSMTDDGKWSGVVADSTVGTFVKGGDQGSYTTNCAFSPLKTGVTTVELTNAIGTKFTITITVLA</sequence>
<dbReference type="EMBL" id="CAEZZC010000003">
    <property type="protein sequence ID" value="CAB4743070.1"/>
    <property type="molecule type" value="Genomic_DNA"/>
</dbReference>
<proteinExistence type="predicted"/>
<dbReference type="AlphaFoldDB" id="A0A6J6M604"/>
<dbReference type="EMBL" id="CAFBLE010000003">
    <property type="protein sequence ID" value="CAB4860414.1"/>
    <property type="molecule type" value="Genomic_DNA"/>
</dbReference>
<evidence type="ECO:0000313" key="2">
    <source>
        <dbReference type="EMBL" id="CAB4743070.1"/>
    </source>
</evidence>
<dbReference type="EMBL" id="CAFBQL010000001">
    <property type="protein sequence ID" value="CAB5051720.1"/>
    <property type="molecule type" value="Genomic_DNA"/>
</dbReference>
<evidence type="ECO:0000313" key="1">
    <source>
        <dbReference type="EMBL" id="CAB4669322.1"/>
    </source>
</evidence>
<name>A0A6J6M604_9ZZZZ</name>